<keyword evidence="2" id="KW-1185">Reference proteome</keyword>
<reference evidence="1 2" key="2">
    <citation type="journal article" date="2010" name="Stand. Genomic Sci.">
        <title>Complete genome sequence of Nakamurella multipartita type strain (Y-104).</title>
        <authorList>
            <person name="Tice H."/>
            <person name="Mayilraj S."/>
            <person name="Sims D."/>
            <person name="Lapidus A."/>
            <person name="Nolan M."/>
            <person name="Lucas S."/>
            <person name="Glavina Del Rio T."/>
            <person name="Copeland A."/>
            <person name="Cheng J.F."/>
            <person name="Meincke L."/>
            <person name="Bruce D."/>
            <person name="Goodwin L."/>
            <person name="Pitluck S."/>
            <person name="Ivanova N."/>
            <person name="Mavromatis K."/>
            <person name="Ovchinnikova G."/>
            <person name="Pati A."/>
            <person name="Chen A."/>
            <person name="Palaniappan K."/>
            <person name="Land M."/>
            <person name="Hauser L."/>
            <person name="Chang Y.J."/>
            <person name="Jeffries C.D."/>
            <person name="Detter J.C."/>
            <person name="Brettin T."/>
            <person name="Rohde M."/>
            <person name="Goker M."/>
            <person name="Bristow J."/>
            <person name="Eisen J.A."/>
            <person name="Markowitz V."/>
            <person name="Hugenholtz P."/>
            <person name="Kyrpides N.C."/>
            <person name="Klenk H.P."/>
            <person name="Chen F."/>
        </authorList>
    </citation>
    <scope>NUCLEOTIDE SEQUENCE [LARGE SCALE GENOMIC DNA]</scope>
    <source>
        <strain evidence="2">ATCC 700099 / DSM 44233 / CIP 104796 / JCM 9543 / NBRC 105858 / Y-104</strain>
    </source>
</reference>
<evidence type="ECO:0000313" key="2">
    <source>
        <dbReference type="Proteomes" id="UP000002218"/>
    </source>
</evidence>
<dbReference type="RefSeq" id="WP_015746887.1">
    <property type="nucleotide sequence ID" value="NC_013235.1"/>
</dbReference>
<proteinExistence type="predicted"/>
<dbReference type="STRING" id="479431.Namu_1586"/>
<protein>
    <submittedName>
        <fullName evidence="1">Uncharacterized protein</fullName>
    </submittedName>
</protein>
<dbReference type="HOGENOM" id="CLU_3101226_0_0_11"/>
<sequence length="51" mass="5580">MFNPRMISGRSGLCVAHLRRIEGPAITARLRHDQVDVFGGGMFQRQGAPTA</sequence>
<dbReference type="Proteomes" id="UP000002218">
    <property type="component" value="Chromosome"/>
</dbReference>
<reference evidence="2" key="1">
    <citation type="submission" date="2009-09" db="EMBL/GenBank/DDBJ databases">
        <title>The complete genome of Nakamurella multipartita DSM 44233.</title>
        <authorList>
            <consortium name="US DOE Joint Genome Institute (JGI-PGF)"/>
            <person name="Lucas S."/>
            <person name="Copeland A."/>
            <person name="Lapidus A."/>
            <person name="Glavina del Rio T."/>
            <person name="Dalin E."/>
            <person name="Tice H."/>
            <person name="Bruce D."/>
            <person name="Goodwin L."/>
            <person name="Pitluck S."/>
            <person name="Kyrpides N."/>
            <person name="Mavromatis K."/>
            <person name="Ivanova N."/>
            <person name="Ovchinnikova G."/>
            <person name="Sims D."/>
            <person name="Meincke L."/>
            <person name="Brettin T."/>
            <person name="Detter J.C."/>
            <person name="Han C."/>
            <person name="Larimer F."/>
            <person name="Land M."/>
            <person name="Hauser L."/>
            <person name="Markowitz V."/>
            <person name="Cheng J.-F."/>
            <person name="Hugenholtz P."/>
            <person name="Woyke T."/>
            <person name="Wu D."/>
            <person name="Klenk H.-P."/>
            <person name="Eisen J.A."/>
        </authorList>
    </citation>
    <scope>NUCLEOTIDE SEQUENCE [LARGE SCALE GENOMIC DNA]</scope>
    <source>
        <strain evidence="2">ATCC 700099 / DSM 44233 / CIP 104796 / JCM 9543 / NBRC 105858 / Y-104</strain>
    </source>
</reference>
<gene>
    <name evidence="1" type="ordered locus">Namu_1586</name>
</gene>
<accession>C8XF95</accession>
<dbReference type="EMBL" id="CP001737">
    <property type="protein sequence ID" value="ACV77981.1"/>
    <property type="molecule type" value="Genomic_DNA"/>
</dbReference>
<organism evidence="1 2">
    <name type="scientific">Nakamurella multipartita (strain ATCC 700099 / DSM 44233 / CIP 104796 / JCM 9543 / NBRC 105858 / Y-104)</name>
    <name type="common">Microsphaera multipartita</name>
    <dbReference type="NCBI Taxonomy" id="479431"/>
    <lineage>
        <taxon>Bacteria</taxon>
        <taxon>Bacillati</taxon>
        <taxon>Actinomycetota</taxon>
        <taxon>Actinomycetes</taxon>
        <taxon>Nakamurellales</taxon>
        <taxon>Nakamurellaceae</taxon>
        <taxon>Nakamurella</taxon>
    </lineage>
</organism>
<dbReference type="KEGG" id="nml:Namu_1586"/>
<dbReference type="AlphaFoldDB" id="C8XF95"/>
<dbReference type="InParanoid" id="C8XF95"/>
<evidence type="ECO:0000313" key="1">
    <source>
        <dbReference type="EMBL" id="ACV77981.1"/>
    </source>
</evidence>
<name>C8XF95_NAKMY</name>